<dbReference type="EMBL" id="VCAZ01000049">
    <property type="protein sequence ID" value="TSM77313.1"/>
    <property type="molecule type" value="Genomic_DNA"/>
</dbReference>
<evidence type="ECO:0000256" key="2">
    <source>
        <dbReference type="ARBA" id="ARBA00004613"/>
    </source>
</evidence>
<evidence type="ECO:0000256" key="6">
    <source>
        <dbReference type="ARBA" id="ARBA00022525"/>
    </source>
</evidence>
<feature type="domain" description="TGF-beta family profile" evidence="26">
    <location>
        <begin position="579"/>
        <end position="696"/>
    </location>
</feature>
<dbReference type="EC" id="2.7.8.41" evidence="21"/>
<evidence type="ECO:0000256" key="14">
    <source>
        <dbReference type="ARBA" id="ARBA00023128"/>
    </source>
</evidence>
<comment type="similarity">
    <text evidence="3 24">Belongs to the TGF-beta family.</text>
</comment>
<dbReference type="PANTHER" id="PTHR11848">
    <property type="entry name" value="TGF-BETA FAMILY"/>
    <property type="match status" value="1"/>
</dbReference>
<dbReference type="PANTHER" id="PTHR11848:SF300">
    <property type="entry name" value="CVG1 PROTEIN"/>
    <property type="match status" value="1"/>
</dbReference>
<comment type="caution">
    <text evidence="27">The sequence shown here is derived from an EMBL/GenBank/DDBJ whole genome shotgun (WGS) entry which is preliminary data.</text>
</comment>
<proteinExistence type="inferred from homology"/>
<keyword evidence="5" id="KW-0444">Lipid biosynthesis</keyword>
<dbReference type="InterPro" id="IPR001111">
    <property type="entry name" value="TGF-b_propeptide"/>
</dbReference>
<keyword evidence="11" id="KW-1133">Transmembrane helix</keyword>
<keyword evidence="19" id="KW-1208">Phospholipid metabolism</keyword>
<feature type="region of interest" description="Disordered" evidence="25">
    <location>
        <begin position="139"/>
        <end position="167"/>
    </location>
</feature>
<dbReference type="InterPro" id="IPR001839">
    <property type="entry name" value="TGF-b_C"/>
</dbReference>
<dbReference type="GO" id="GO:0008654">
    <property type="term" value="P:phospholipid biosynthetic process"/>
    <property type="evidence" value="ECO:0007669"/>
    <property type="project" value="UniProtKB-KW"/>
</dbReference>
<dbReference type="GO" id="GO:0048513">
    <property type="term" value="P:animal organ development"/>
    <property type="evidence" value="ECO:0007669"/>
    <property type="project" value="UniProtKB-ARBA"/>
</dbReference>
<evidence type="ECO:0000256" key="11">
    <source>
        <dbReference type="ARBA" id="ARBA00022989"/>
    </source>
</evidence>
<dbReference type="InterPro" id="IPR017948">
    <property type="entry name" value="TGFb_CS"/>
</dbReference>
<evidence type="ECO:0000256" key="7">
    <source>
        <dbReference type="ARBA" id="ARBA00022679"/>
    </source>
</evidence>
<dbReference type="PROSITE" id="PS00250">
    <property type="entry name" value="TGF_BETA_1"/>
    <property type="match status" value="1"/>
</dbReference>
<comment type="function">
    <text evidence="20">Catalyzes the synthesis of cardiolipin (CL) (diphosphatidylglycerol) by specifically transferring a phosphatidyl group from CDP-diacylglycerol to phosphatidylglycerol (PG). CL is a key phospholipid in mitochondrial membranes and plays important roles in maintaining the functional integrity and dynamics of mitochondria under both optimal and stress conditions.</text>
</comment>
<dbReference type="GO" id="GO:0035239">
    <property type="term" value="P:tube morphogenesis"/>
    <property type="evidence" value="ECO:0007669"/>
    <property type="project" value="UniProtKB-ARBA"/>
</dbReference>
<dbReference type="Pfam" id="PF01066">
    <property type="entry name" value="CDP-OH_P_transf"/>
    <property type="match status" value="1"/>
</dbReference>
<evidence type="ECO:0000256" key="1">
    <source>
        <dbReference type="ARBA" id="ARBA00004448"/>
    </source>
</evidence>
<dbReference type="Pfam" id="PF00019">
    <property type="entry name" value="TGF_beta"/>
    <property type="match status" value="1"/>
</dbReference>
<evidence type="ECO:0000256" key="4">
    <source>
        <dbReference type="ARBA" id="ARBA00010441"/>
    </source>
</evidence>
<reference evidence="27 28" key="1">
    <citation type="journal article" date="2019" name="Genome Biol. Evol.">
        <title>Whole-Genome Sequencing of the Giant Devil Catfish, Bagarius yarrelli.</title>
        <authorList>
            <person name="Jiang W."/>
            <person name="Lv Y."/>
            <person name="Cheng L."/>
            <person name="Yang K."/>
            <person name="Chao B."/>
            <person name="Wang X."/>
            <person name="Li Y."/>
            <person name="Pan X."/>
            <person name="You X."/>
            <person name="Zhang Y."/>
            <person name="Yang J."/>
            <person name="Li J."/>
            <person name="Zhang X."/>
            <person name="Liu S."/>
            <person name="Sun C."/>
            <person name="Yang J."/>
            <person name="Shi Q."/>
        </authorList>
    </citation>
    <scope>NUCLEOTIDE SEQUENCE [LARGE SCALE GENOMIC DNA]</scope>
    <source>
        <strain evidence="27">JWS20170419001</strain>
        <tissue evidence="27">Muscle</tissue>
    </source>
</reference>
<evidence type="ECO:0000256" key="19">
    <source>
        <dbReference type="ARBA" id="ARBA00023264"/>
    </source>
</evidence>
<accession>A0A556U4W3</accession>
<keyword evidence="15" id="KW-0472">Membrane</keyword>
<dbReference type="GO" id="GO:0043337">
    <property type="term" value="F:cardiolipin synthase (CMP-forming)"/>
    <property type="evidence" value="ECO:0007669"/>
    <property type="project" value="UniProtKB-EC"/>
</dbReference>
<comment type="subcellular location">
    <subcellularLocation>
        <location evidence="1">Mitochondrion inner membrane</location>
        <topology evidence="1">Multi-pass membrane protein</topology>
    </subcellularLocation>
    <subcellularLocation>
        <location evidence="2">Secreted</location>
    </subcellularLocation>
</comment>
<evidence type="ECO:0000256" key="17">
    <source>
        <dbReference type="ARBA" id="ARBA00023180"/>
    </source>
</evidence>
<dbReference type="GO" id="GO:0005743">
    <property type="term" value="C:mitochondrial inner membrane"/>
    <property type="evidence" value="ECO:0007669"/>
    <property type="project" value="UniProtKB-SubCell"/>
</dbReference>
<keyword evidence="7" id="KW-0808">Transferase</keyword>
<evidence type="ECO:0000256" key="9">
    <source>
        <dbReference type="ARBA" id="ARBA00022729"/>
    </source>
</evidence>
<dbReference type="InterPro" id="IPR000462">
    <property type="entry name" value="CDP-OH_P_trans"/>
</dbReference>
<evidence type="ECO:0000256" key="8">
    <source>
        <dbReference type="ARBA" id="ARBA00022692"/>
    </source>
</evidence>
<dbReference type="InterPro" id="IPR015615">
    <property type="entry name" value="TGF-beta-rel"/>
</dbReference>
<dbReference type="Gene3D" id="1.20.120.1760">
    <property type="match status" value="1"/>
</dbReference>
<sequence>MFLAHSRNQLLSCAKGHLPRISAGTAPRCTHVPEWKGSPPVCRHTLQRTPARITDKPFQRSSGNFSSPGYRPECVHFVEQVVEPPFSTSLPFLNKLTARTNPTPRNRSNVNIFTYQIHTLSRIWSDRISHGHHSRYCTAPEDPKTLDQKNSQCASSSSSPCSPSSPPSNEVQFKELYENPWTIPNLLCMARIVLSPVLGYLIIEQYFYMSFGLFALAGATDLLDGYIARNWPNQKSALGSALDPLADKILVSVLYLSLTYAQLIPVPLTALVISRDVALIAAVFYVRYKTVPPPVTLSKFFNPCYTTAQLKPTLISKVNTAIQLFLVAVSLASPIFHYTDSVYLHSLCIFVSSENTHIQEQLFLSSLGLLNRPRPSIHAPVPSVLWKMFKKAEKKRESDACTVPEYGVRGNIVRYVLDQGRVIADSSSNCPACIEHHLYFNMSVLEDVEQLSLAQLEVKFKHDSFPLSRKDLVFNMRIYRVLRSALKGMAHESSRRLLHSQSVQYTPGTIRFNLTDLAESWRKPGKNYGMVIALQATPLNNDLNQDSNLELSQHGHVEMSQLVASLVVVSLNPQQCRSRKKRSAYYLPVTPSNVCKPRRLYIDFKDVGWQDWIIAPQGYVANYCHGECPFPLSESLNGTNHAILQTLVHSFDPKGTPQPCCVPIKLSPISMLYYDNNDNVVLRHYEDMVVDECGCR</sequence>
<keyword evidence="6" id="KW-0964">Secreted</keyword>
<dbReference type="CDD" id="cd13764">
    <property type="entry name" value="TGF_beta_GDF1_3_like"/>
    <property type="match status" value="1"/>
</dbReference>
<keyword evidence="14" id="KW-0496">Mitochondrion</keyword>
<name>A0A556U4W3_BAGYA</name>
<dbReference type="OrthoDB" id="5987191at2759"/>
<evidence type="ECO:0000256" key="16">
    <source>
        <dbReference type="ARBA" id="ARBA00023157"/>
    </source>
</evidence>
<keyword evidence="9" id="KW-0732">Signal</keyword>
<dbReference type="InterPro" id="IPR043130">
    <property type="entry name" value="CDP-OH_PTrfase_TM_dom"/>
</dbReference>
<dbReference type="GO" id="GO:0072359">
    <property type="term" value="P:circulatory system development"/>
    <property type="evidence" value="ECO:0007669"/>
    <property type="project" value="UniProtKB-ARBA"/>
</dbReference>
<dbReference type="GO" id="GO:0005125">
    <property type="term" value="F:cytokine activity"/>
    <property type="evidence" value="ECO:0007669"/>
    <property type="project" value="TreeGrafter"/>
</dbReference>
<gene>
    <name evidence="27" type="ORF">Baya_6063</name>
</gene>
<keyword evidence="18" id="KW-0594">Phospholipid biosynthesis</keyword>
<evidence type="ECO:0000256" key="10">
    <source>
        <dbReference type="ARBA" id="ARBA00022792"/>
    </source>
</evidence>
<dbReference type="GO" id="GO:0005615">
    <property type="term" value="C:extracellular space"/>
    <property type="evidence" value="ECO:0007669"/>
    <property type="project" value="TreeGrafter"/>
</dbReference>
<dbReference type="Gene3D" id="2.10.90.10">
    <property type="entry name" value="Cystine-knot cytokines"/>
    <property type="match status" value="1"/>
</dbReference>
<evidence type="ECO:0000256" key="24">
    <source>
        <dbReference type="RuleBase" id="RU000354"/>
    </source>
</evidence>
<dbReference type="InterPro" id="IPR029034">
    <property type="entry name" value="Cystine-knot_cytokine"/>
</dbReference>
<evidence type="ECO:0000256" key="25">
    <source>
        <dbReference type="SAM" id="MobiDB-lite"/>
    </source>
</evidence>
<dbReference type="SMART" id="SM00204">
    <property type="entry name" value="TGFB"/>
    <property type="match status" value="1"/>
</dbReference>
<dbReference type="FunFam" id="2.60.120.970:FF:000020">
    <property type="entry name" value="growth/differentiation factor 3"/>
    <property type="match status" value="1"/>
</dbReference>
<evidence type="ECO:0000256" key="21">
    <source>
        <dbReference type="ARBA" id="ARBA00039001"/>
    </source>
</evidence>
<comment type="catalytic activity">
    <reaction evidence="22">
        <text>a CDP-1,2-diacyl-sn-glycerol + a 1,2-diacyl-sn-glycero-3-phospho-(1'-sn-glycerol) = a cardiolipin + CMP + H(+)</text>
        <dbReference type="Rhea" id="RHEA:32931"/>
        <dbReference type="ChEBI" id="CHEBI:15378"/>
        <dbReference type="ChEBI" id="CHEBI:58332"/>
        <dbReference type="ChEBI" id="CHEBI:60377"/>
        <dbReference type="ChEBI" id="CHEBI:62237"/>
        <dbReference type="ChEBI" id="CHEBI:64716"/>
        <dbReference type="EC" id="2.7.8.41"/>
    </reaction>
</comment>
<evidence type="ECO:0000256" key="15">
    <source>
        <dbReference type="ARBA" id="ARBA00023136"/>
    </source>
</evidence>
<dbReference type="Proteomes" id="UP000319801">
    <property type="component" value="Unassembled WGS sequence"/>
</dbReference>
<evidence type="ECO:0000256" key="23">
    <source>
        <dbReference type="ARBA" id="ARBA00068900"/>
    </source>
</evidence>
<evidence type="ECO:0000313" key="28">
    <source>
        <dbReference type="Proteomes" id="UP000319801"/>
    </source>
</evidence>
<dbReference type="PROSITE" id="PS51362">
    <property type="entry name" value="TGF_BETA_2"/>
    <property type="match status" value="1"/>
</dbReference>
<evidence type="ECO:0000256" key="20">
    <source>
        <dbReference type="ARBA" id="ARBA00037454"/>
    </source>
</evidence>
<evidence type="ECO:0000259" key="26">
    <source>
        <dbReference type="PROSITE" id="PS51362"/>
    </source>
</evidence>
<organism evidence="27 28">
    <name type="scientific">Bagarius yarrelli</name>
    <name type="common">Goonch</name>
    <name type="synonym">Bagrus yarrelli</name>
    <dbReference type="NCBI Taxonomy" id="175774"/>
    <lineage>
        <taxon>Eukaryota</taxon>
        <taxon>Metazoa</taxon>
        <taxon>Chordata</taxon>
        <taxon>Craniata</taxon>
        <taxon>Vertebrata</taxon>
        <taxon>Euteleostomi</taxon>
        <taxon>Actinopterygii</taxon>
        <taxon>Neopterygii</taxon>
        <taxon>Teleostei</taxon>
        <taxon>Ostariophysi</taxon>
        <taxon>Siluriformes</taxon>
        <taxon>Sisoridae</taxon>
        <taxon>Sisorinae</taxon>
        <taxon>Bagarius</taxon>
    </lineage>
</organism>
<keyword evidence="8" id="KW-0812">Transmembrane</keyword>
<evidence type="ECO:0000256" key="5">
    <source>
        <dbReference type="ARBA" id="ARBA00022516"/>
    </source>
</evidence>
<dbReference type="FunFam" id="1.20.120.1760:FF:000005">
    <property type="entry name" value="Cardiolipin synthase 1"/>
    <property type="match status" value="1"/>
</dbReference>
<evidence type="ECO:0000256" key="13">
    <source>
        <dbReference type="ARBA" id="ARBA00023098"/>
    </source>
</evidence>
<dbReference type="AlphaFoldDB" id="A0A556U4W3"/>
<dbReference type="Pfam" id="PF00688">
    <property type="entry name" value="TGFb_propeptide"/>
    <property type="match status" value="1"/>
</dbReference>
<evidence type="ECO:0000256" key="22">
    <source>
        <dbReference type="ARBA" id="ARBA00047433"/>
    </source>
</evidence>
<evidence type="ECO:0000256" key="12">
    <source>
        <dbReference type="ARBA" id="ARBA00023030"/>
    </source>
</evidence>
<keyword evidence="16" id="KW-1015">Disulfide bond</keyword>
<evidence type="ECO:0000313" key="27">
    <source>
        <dbReference type="EMBL" id="TSM77313.1"/>
    </source>
</evidence>
<evidence type="ECO:0000256" key="3">
    <source>
        <dbReference type="ARBA" id="ARBA00006656"/>
    </source>
</evidence>
<comment type="similarity">
    <text evidence="4">Belongs to the CDP-alcohol phosphatidyltransferase class-I family.</text>
</comment>
<keyword evidence="12 24" id="KW-0339">Growth factor</keyword>
<keyword evidence="17" id="KW-0325">Glycoprotein</keyword>
<dbReference type="GO" id="GO:0008083">
    <property type="term" value="F:growth factor activity"/>
    <property type="evidence" value="ECO:0007669"/>
    <property type="project" value="UniProtKB-KW"/>
</dbReference>
<evidence type="ECO:0000256" key="18">
    <source>
        <dbReference type="ARBA" id="ARBA00023209"/>
    </source>
</evidence>
<keyword evidence="13" id="KW-0443">Lipid metabolism</keyword>
<dbReference type="Gene3D" id="2.60.120.970">
    <property type="match status" value="1"/>
</dbReference>
<dbReference type="FunFam" id="2.10.90.10:FF:000001">
    <property type="entry name" value="Bone morphogenetic protein 4"/>
    <property type="match status" value="1"/>
</dbReference>
<protein>
    <recommendedName>
        <fullName evidence="23">Cardiolipin synthase (CMP-forming)</fullName>
        <ecNumber evidence="21">2.7.8.41</ecNumber>
    </recommendedName>
</protein>
<dbReference type="SUPFAM" id="SSF57501">
    <property type="entry name" value="Cystine-knot cytokines"/>
    <property type="match status" value="1"/>
</dbReference>
<keyword evidence="10" id="KW-0999">Mitochondrion inner membrane</keyword>
<keyword evidence="28" id="KW-1185">Reference proteome</keyword>